<feature type="compositionally biased region" description="Basic and acidic residues" evidence="1">
    <location>
        <begin position="43"/>
        <end position="58"/>
    </location>
</feature>
<gene>
    <name evidence="2" type="ORF">MCUN1_003212</name>
</gene>
<dbReference type="AlphaFoldDB" id="A0AAF0ESP7"/>
<dbReference type="Proteomes" id="UP001219933">
    <property type="component" value="Chromosome 4"/>
</dbReference>
<accession>A0AAF0ESP7</accession>
<organism evidence="2 3">
    <name type="scientific">Malassezia cuniculi</name>
    <dbReference type="NCBI Taxonomy" id="948313"/>
    <lineage>
        <taxon>Eukaryota</taxon>
        <taxon>Fungi</taxon>
        <taxon>Dikarya</taxon>
        <taxon>Basidiomycota</taxon>
        <taxon>Ustilaginomycotina</taxon>
        <taxon>Malasseziomycetes</taxon>
        <taxon>Malasseziales</taxon>
        <taxon>Malasseziaceae</taxon>
        <taxon>Malassezia</taxon>
    </lineage>
</organism>
<dbReference type="EMBL" id="CP119880">
    <property type="protein sequence ID" value="WFD36333.1"/>
    <property type="molecule type" value="Genomic_DNA"/>
</dbReference>
<feature type="region of interest" description="Disordered" evidence="1">
    <location>
        <begin position="170"/>
        <end position="198"/>
    </location>
</feature>
<evidence type="ECO:0000313" key="3">
    <source>
        <dbReference type="Proteomes" id="UP001219933"/>
    </source>
</evidence>
<protein>
    <submittedName>
        <fullName evidence="2">Uncharacterized protein</fullName>
    </submittedName>
</protein>
<name>A0AAF0ESP7_9BASI</name>
<reference evidence="2" key="1">
    <citation type="submission" date="2023-03" db="EMBL/GenBank/DDBJ databases">
        <title>Mating type loci evolution in Malassezia.</title>
        <authorList>
            <person name="Coelho M.A."/>
        </authorList>
    </citation>
    <scope>NUCLEOTIDE SEQUENCE</scope>
    <source>
        <strain evidence="2">CBS 11721</strain>
    </source>
</reference>
<sequence length="392" mass="43381">MFDECLQILKRTVQWRVSSTRYNGSLPHGRRFAWRKHFVCDHAGKPRDRRDPNLEPTKRRSRRQSIKIGCPASFTATQEEGTDVVTLVCRFQHQGHTVNTREYWAKSRIPDNVREWIRDRVAEGHEQKEIVQMIHEHQKAASAMPANSPGFIPPGVTISRMDVYNIVKRFRASQTKQSPTPSPTLESDVKRPEPPHQIDSNAYSLLPPHTPLAAASPEEAVSFAQQWSEVLANLQAMQPQLMEYALTTGLVASVLERVQRIAALVQEAGRVDASEPGADISGSGGPTDMLIDQATEISTGGGAPNLALGAVADDDDEDLYLFGDAPRRSALPTSLARRIAEEATALRDIFNDARQAIAAIPGGDLSIEDQRKLLASLEAYAARQDEIRKSIP</sequence>
<feature type="region of interest" description="Disordered" evidence="1">
    <location>
        <begin position="43"/>
        <end position="65"/>
    </location>
</feature>
<keyword evidence="3" id="KW-1185">Reference proteome</keyword>
<feature type="compositionally biased region" description="Polar residues" evidence="1">
    <location>
        <begin position="172"/>
        <end position="185"/>
    </location>
</feature>
<evidence type="ECO:0000256" key="1">
    <source>
        <dbReference type="SAM" id="MobiDB-lite"/>
    </source>
</evidence>
<evidence type="ECO:0000313" key="2">
    <source>
        <dbReference type="EMBL" id="WFD36333.1"/>
    </source>
</evidence>
<proteinExistence type="predicted"/>
<feature type="compositionally biased region" description="Basic and acidic residues" evidence="1">
    <location>
        <begin position="187"/>
        <end position="196"/>
    </location>
</feature>